<dbReference type="RefSeq" id="WP_168776858.1">
    <property type="nucleotide sequence ID" value="NZ_JAABNR010000049.1"/>
</dbReference>
<keyword evidence="6" id="KW-1185">Reference proteome</keyword>
<evidence type="ECO:0000256" key="3">
    <source>
        <dbReference type="ARBA" id="ARBA00022840"/>
    </source>
</evidence>
<proteinExistence type="inferred from homology"/>
<dbReference type="Pfam" id="PF05157">
    <property type="entry name" value="MshEN"/>
    <property type="match status" value="1"/>
</dbReference>
<dbReference type="GO" id="GO:0005886">
    <property type="term" value="C:plasma membrane"/>
    <property type="evidence" value="ECO:0007669"/>
    <property type="project" value="TreeGrafter"/>
</dbReference>
<evidence type="ECO:0000313" key="5">
    <source>
        <dbReference type="EMBL" id="NBZ90078.1"/>
    </source>
</evidence>
<dbReference type="Proteomes" id="UP001193501">
    <property type="component" value="Unassembled WGS sequence"/>
</dbReference>
<evidence type="ECO:0000256" key="2">
    <source>
        <dbReference type="ARBA" id="ARBA00022741"/>
    </source>
</evidence>
<dbReference type="PANTHER" id="PTHR30258">
    <property type="entry name" value="TYPE II SECRETION SYSTEM PROTEIN GSPE-RELATED"/>
    <property type="match status" value="1"/>
</dbReference>
<comment type="caution">
    <text evidence="5">The sequence shown here is derived from an EMBL/GenBank/DDBJ whole genome shotgun (WGS) entry which is preliminary data.</text>
</comment>
<dbReference type="SMART" id="SM00382">
    <property type="entry name" value="AAA"/>
    <property type="match status" value="1"/>
</dbReference>
<accession>A0AAE5BY76</accession>
<dbReference type="SUPFAM" id="SSF52540">
    <property type="entry name" value="P-loop containing nucleoside triphosphate hydrolases"/>
    <property type="match status" value="1"/>
</dbReference>
<dbReference type="PANTHER" id="PTHR30258:SF2">
    <property type="entry name" value="COMG OPERON PROTEIN 1"/>
    <property type="match status" value="1"/>
</dbReference>
<keyword evidence="3" id="KW-0067">ATP-binding</keyword>
<gene>
    <name evidence="5" type="ORF">GV832_21070</name>
</gene>
<dbReference type="Gene3D" id="3.30.300.160">
    <property type="entry name" value="Type II secretion system, protein E, N-terminal domain"/>
    <property type="match status" value="1"/>
</dbReference>
<organism evidence="5 6">
    <name type="scientific">Stagnihabitans tardus</name>
    <dbReference type="NCBI Taxonomy" id="2699202"/>
    <lineage>
        <taxon>Bacteria</taxon>
        <taxon>Pseudomonadati</taxon>
        <taxon>Pseudomonadota</taxon>
        <taxon>Alphaproteobacteria</taxon>
        <taxon>Rhodobacterales</taxon>
        <taxon>Paracoccaceae</taxon>
        <taxon>Stagnihabitans</taxon>
    </lineage>
</organism>
<feature type="domain" description="AAA+ ATPase" evidence="4">
    <location>
        <begin position="317"/>
        <end position="438"/>
    </location>
</feature>
<dbReference type="InterPro" id="IPR003593">
    <property type="entry name" value="AAA+_ATPase"/>
</dbReference>
<name>A0AAE5BY76_9RHOB</name>
<keyword evidence="2" id="KW-0547">Nucleotide-binding</keyword>
<comment type="similarity">
    <text evidence="1">Belongs to the GSP E family.</text>
</comment>
<dbReference type="AlphaFoldDB" id="A0AAE5BY76"/>
<dbReference type="InterPro" id="IPR007831">
    <property type="entry name" value="T2SS_GspE_N"/>
</dbReference>
<dbReference type="Gene3D" id="3.30.450.90">
    <property type="match status" value="1"/>
</dbReference>
<dbReference type="InterPro" id="IPR001482">
    <property type="entry name" value="T2SS/T4SS_dom"/>
</dbReference>
<dbReference type="CDD" id="cd01129">
    <property type="entry name" value="PulE-GspE-like"/>
    <property type="match status" value="1"/>
</dbReference>
<dbReference type="Gene3D" id="3.40.50.300">
    <property type="entry name" value="P-loop containing nucleotide triphosphate hydrolases"/>
    <property type="match status" value="1"/>
</dbReference>
<dbReference type="GO" id="GO:0016887">
    <property type="term" value="F:ATP hydrolysis activity"/>
    <property type="evidence" value="ECO:0007669"/>
    <property type="project" value="TreeGrafter"/>
</dbReference>
<dbReference type="SUPFAM" id="SSF160246">
    <property type="entry name" value="EspE N-terminal domain-like"/>
    <property type="match status" value="1"/>
</dbReference>
<evidence type="ECO:0000256" key="1">
    <source>
        <dbReference type="ARBA" id="ARBA00006611"/>
    </source>
</evidence>
<dbReference type="Pfam" id="PF00437">
    <property type="entry name" value="T2SSE"/>
    <property type="match status" value="1"/>
</dbReference>
<sequence length="489" mass="52325">MKIIRPASPSEPSLHRDVGHFNQKLAERLKEAAYLGANEIARCEAGSSDMRLDRKILSLGLLDEEVLLPHTCAVMGLPFLDSSVGAKPDSSVLARLTSDYLRSQSAFPLATETGDVLFALSDPGNLPLRDELSFLAGKGIQFIGATASTIRDLFGHSEEGKPSEIAIVGSKPLATDPLSFDGPVVKYVQDMLADAVLAGASDVHYEATEEGFRLRFRVHGVLRSYQSMPSLSAATVAARLKVLADLNVAERRLPQDGRFESSLAGRKVDFRVSTLPTKWGESIVCRILDPKALRLGWQALGFAEELTEQVKSILGRPHGLFLVTGPTGSGKTTTLYTALHELNTLGRKIITVEDPVEYTIPGVQQVQVQSEIGLDFGRVLRSILRHDPNVILIGEIRDQDTAEIAIRAAQVGRLVLSTLHTSTPAGARARLVDLGVPGFLVDDVLIAVLGQELAPADCEACGGKGCGACGGTGVSGRRVRAELVTGKAI</sequence>
<dbReference type="InterPro" id="IPR037257">
    <property type="entry name" value="T2SS_E_N_sf"/>
</dbReference>
<protein>
    <recommendedName>
        <fullName evidence="4">AAA+ ATPase domain-containing protein</fullName>
    </recommendedName>
</protein>
<dbReference type="GO" id="GO:0005524">
    <property type="term" value="F:ATP binding"/>
    <property type="evidence" value="ECO:0007669"/>
    <property type="project" value="UniProtKB-KW"/>
</dbReference>
<evidence type="ECO:0000259" key="4">
    <source>
        <dbReference type="SMART" id="SM00382"/>
    </source>
</evidence>
<dbReference type="InterPro" id="IPR027417">
    <property type="entry name" value="P-loop_NTPase"/>
</dbReference>
<reference evidence="5" key="1">
    <citation type="submission" date="2020-01" db="EMBL/GenBank/DDBJ databases">
        <authorList>
            <person name="Chen W.-M."/>
        </authorList>
    </citation>
    <scope>NUCLEOTIDE SEQUENCE</scope>
    <source>
        <strain evidence="5">CYK-10</strain>
    </source>
</reference>
<dbReference type="EMBL" id="JAABNR010000049">
    <property type="protein sequence ID" value="NBZ90078.1"/>
    <property type="molecule type" value="Genomic_DNA"/>
</dbReference>
<evidence type="ECO:0000313" key="6">
    <source>
        <dbReference type="Proteomes" id="UP001193501"/>
    </source>
</evidence>